<dbReference type="Pfam" id="PF09361">
    <property type="entry name" value="Phasin_2"/>
    <property type="match status" value="1"/>
</dbReference>
<feature type="domain" description="Phasin" evidence="1">
    <location>
        <begin position="39"/>
        <end position="112"/>
    </location>
</feature>
<protein>
    <submittedName>
        <fullName evidence="2">Phasin protein</fullName>
    </submittedName>
</protein>
<proteinExistence type="predicted"/>
<dbReference type="AlphaFoldDB" id="A0A1I7NHQ0"/>
<dbReference type="Proteomes" id="UP000199423">
    <property type="component" value="Unassembled WGS sequence"/>
</dbReference>
<organism evidence="2 3">
    <name type="scientific">Hyphomicrobium facile</name>
    <dbReference type="NCBI Taxonomy" id="51670"/>
    <lineage>
        <taxon>Bacteria</taxon>
        <taxon>Pseudomonadati</taxon>
        <taxon>Pseudomonadota</taxon>
        <taxon>Alphaproteobacteria</taxon>
        <taxon>Hyphomicrobiales</taxon>
        <taxon>Hyphomicrobiaceae</taxon>
        <taxon>Hyphomicrobium</taxon>
    </lineage>
</organism>
<gene>
    <name evidence="2" type="ORF">SAMN04488557_2247</name>
</gene>
<dbReference type="EMBL" id="FPCH01000002">
    <property type="protein sequence ID" value="SFV34190.1"/>
    <property type="molecule type" value="Genomic_DNA"/>
</dbReference>
<dbReference type="InterPro" id="IPR018968">
    <property type="entry name" value="Phasin"/>
</dbReference>
<accession>A0A1I7NHQ0</accession>
<evidence type="ECO:0000313" key="2">
    <source>
        <dbReference type="EMBL" id="SFV34190.1"/>
    </source>
</evidence>
<sequence>MSDRQQYSEPRATPDAASVVGIFPLLSVWNPMAGNVGAWNSDVQHATEEIAHSWLRFVGDRIAKDAAFPQQLASCKTVGDVYQAYAQFWQQAANDYGKGFTAIADTAWQAARGPLAPFSSDKRQ</sequence>
<dbReference type="STRING" id="51670.SAMN04488557_2247"/>
<reference evidence="3" key="1">
    <citation type="submission" date="2016-10" db="EMBL/GenBank/DDBJ databases">
        <authorList>
            <person name="Varghese N."/>
            <person name="Submissions S."/>
        </authorList>
    </citation>
    <scope>NUCLEOTIDE SEQUENCE [LARGE SCALE GENOMIC DNA]</scope>
    <source>
        <strain evidence="3">DSM 1565</strain>
    </source>
</reference>
<evidence type="ECO:0000313" key="3">
    <source>
        <dbReference type="Proteomes" id="UP000199423"/>
    </source>
</evidence>
<evidence type="ECO:0000259" key="1">
    <source>
        <dbReference type="Pfam" id="PF09361"/>
    </source>
</evidence>
<keyword evidence="3" id="KW-1185">Reference proteome</keyword>
<name>A0A1I7NHQ0_9HYPH</name>